<dbReference type="InterPro" id="IPR045197">
    <property type="entry name" value="NUP210-like"/>
</dbReference>
<dbReference type="Pfam" id="PF22967">
    <property type="entry name" value="Ig_NUP210_1st"/>
    <property type="match status" value="1"/>
</dbReference>
<feature type="region of interest" description="Disordered" evidence="1">
    <location>
        <begin position="1654"/>
        <end position="1673"/>
    </location>
</feature>
<evidence type="ECO:0000313" key="5">
    <source>
        <dbReference type="EMBL" id="CAH0589147.1"/>
    </source>
</evidence>
<feature type="domain" description="NUP210 Ig-like" evidence="4">
    <location>
        <begin position="122"/>
        <end position="219"/>
    </location>
</feature>
<name>A0A9P0BK44_CHRIL</name>
<keyword evidence="6" id="KW-1185">Reference proteome</keyword>
<evidence type="ECO:0000256" key="2">
    <source>
        <dbReference type="SAM" id="SignalP"/>
    </source>
</evidence>
<organism evidence="5 6">
    <name type="scientific">Chrysodeixis includens</name>
    <name type="common">Soybean looper</name>
    <name type="synonym">Pseudoplusia includens</name>
    <dbReference type="NCBI Taxonomy" id="689277"/>
    <lineage>
        <taxon>Eukaryota</taxon>
        <taxon>Metazoa</taxon>
        <taxon>Ecdysozoa</taxon>
        <taxon>Arthropoda</taxon>
        <taxon>Hexapoda</taxon>
        <taxon>Insecta</taxon>
        <taxon>Pterygota</taxon>
        <taxon>Neoptera</taxon>
        <taxon>Endopterygota</taxon>
        <taxon>Lepidoptera</taxon>
        <taxon>Glossata</taxon>
        <taxon>Ditrysia</taxon>
        <taxon>Noctuoidea</taxon>
        <taxon>Noctuidae</taxon>
        <taxon>Plusiinae</taxon>
        <taxon>Chrysodeixis</taxon>
    </lineage>
</organism>
<dbReference type="Pfam" id="PF22969">
    <property type="entry name" value="Ig_NUP210_2nd"/>
    <property type="match status" value="1"/>
</dbReference>
<keyword evidence="2" id="KW-0732">Signal</keyword>
<dbReference type="PANTHER" id="PTHR23019:SF0">
    <property type="entry name" value="NUCLEAR PORE MEMBRANE GLYCOPROTEIN 210"/>
    <property type="match status" value="1"/>
</dbReference>
<evidence type="ECO:0000259" key="3">
    <source>
        <dbReference type="Pfam" id="PF22967"/>
    </source>
</evidence>
<evidence type="ECO:0008006" key="7">
    <source>
        <dbReference type="Google" id="ProtNLM"/>
    </source>
</evidence>
<proteinExistence type="predicted"/>
<protein>
    <recommendedName>
        <fullName evidence="7">Nuclear pore membrane glycoprotein 210</fullName>
    </recommendedName>
</protein>
<feature type="chain" id="PRO_5040184074" description="Nuclear pore membrane glycoprotein 210" evidence="2">
    <location>
        <begin position="23"/>
        <end position="1673"/>
    </location>
</feature>
<accession>A0A9P0BK44</accession>
<evidence type="ECO:0000313" key="6">
    <source>
        <dbReference type="Proteomes" id="UP001154114"/>
    </source>
</evidence>
<dbReference type="InterPro" id="IPR055096">
    <property type="entry name" value="Ig_NUP210_1st"/>
</dbReference>
<dbReference type="EMBL" id="LR824020">
    <property type="protein sequence ID" value="CAH0589147.1"/>
    <property type="molecule type" value="Genomic_DNA"/>
</dbReference>
<dbReference type="InterPro" id="IPR055097">
    <property type="entry name" value="Ig_NUP210_2nd"/>
</dbReference>
<feature type="domain" description="NUP210 Ig-like" evidence="3">
    <location>
        <begin position="23"/>
        <end position="113"/>
    </location>
</feature>
<sequence>MEITKTAVFISALLLFVYPTDGAKINTPRVLLPWIEDLYVHFNFEIIEGGCYKWSLSRDDIIDLEPLYEDSVGHCSRAARVSVSKTCVPPGSVIILAEEVHTGEILRGDVDIDKIRSLKVMSTTWNLFLEEAPEAFEVVAYDDQGNTFSTLEGISFTWSIENLGSNVGEDLLVTLVRWRDTDYEAPRGVTELEARGLRSYSVLLYGQAMGESRVTVCLGEICTDFNLQVIASVVLMPATAAIVPGDTLRYKVVRARAGRLTVQDIAETVYYLKVPETSIAQLEDTVSLVRGSKIGTTSVYLKSGATEVATATLTVTEPHSIRVTLRPSHLLIRGEPFIVHSVVLDDKGHVLTSGDQILIRLAVEGDANVDLLRSTENGTLTDAVAQNSGSVIITARLHSIAGKILSRKVEGQVLGTVVEPLEVVPPHHYVAWTDTTQEITLKHVGGGDEPVVWSEIESETAHSLSLTPEGLVMVHGVGEIGVRVQLKTYPHVKAIGRVLSAPYEMLQVSSTGHARVGKPHHLHIALTATNPETGELYNFNTCNCASFAVTLLEGPEPQNVTAANWIEPIDGACCVLEVAWASRGVSNLRVSRGRAGDSTRVAVRAAPRLLWPRHAAALPAATLPVLAEGEALIPQSSDSRVAELNPRDGPPPHRYPDIQLFTFKCRRKGESRLELTSQMDDEKESVSVEGRCAPHVSRVRLEPPDTPGNCSSPAKIWLRPGQEVSIKVTLLDALGRELLDENGPKVSWEIEPHHPGIHFKSNDRLFVEHHPDYLPVPVPYKYYQVVLADELAIGWSGTLKASIPDATASIQAKVVAPLKCDPLKVNIAWESESVTNIASVSGGSGRYAVDGPAGLAASVSDGSLAANVPGPGHYDLHVADSCLHDEKQRVQVNIEEVLSVEVATARAVCMGSCVRLEARVRGVSQRVLVGGRAPEWRVSGALAVRAGMLCGLAEGTATVRAKVAGVWSAEKEVLVFPPLEVPARARVPPGTRLQLRARGGPPAHLAALHYHATHGLQHVDVTSSGSVHGVSVGTSRVKLVATDIANEEMASAEAEIEVIPLSGMRVRAATQTLLVGSASPLWVEAGGLSAAALWALQPPPRVTWTLRDPATARLYTTHADGKATLATLPSPGLLTSITFLHTYTSRHASFPWGVGRDHIFPFATILAPTLLHPHSSIASYTPVGLHILAICSRSAAEGLSVRVVPLKPGVITIDVRVRNMGQAAESRSWDSTIEILGISDIRTSVDGLSKDLASGDRLALAVSSVIKLKSLPRGTWKSYGDGAFSLSSSGEVTAVRPGHGIIVAQHKDERNNIYRETAIHVEIAVPAYCTAEPASSPDGVTEPGVRLVLRSALGRALLAPHANVTALAPLPAQPRVPSTDSILGTELVIPSLDSAGTFMTFQAQVSGVTVKDEVWVTGTDTRSDRIVSGGWGVCMEGVGWRAPAGVSVFTGAGVALAVLTRSTPATHLLRQDRPQHLLTLHQIQLDKMEFYPGDWPSALVPLSFQAGGLSAGPLLCTEEQRYALEGAPIELPYTCRTKAPHTAEPVVDVIHGQMGCKIIPASPITHASEVELCAEWEAYRTCTKVMLLPLVRVTTNVVSLLEPPTVFSVLGHPQALKVVRLSPSPGLKLETKLDRVTTNVVSLLEPPTVFSVVGHQSSEGGQAEPLAWTQAGD</sequence>
<gene>
    <name evidence="5" type="ORF">CINC_LOCUS4346</name>
</gene>
<dbReference type="PANTHER" id="PTHR23019">
    <property type="entry name" value="NUCLEAR PORE MEMBRANE GLYCOPROTEIN GP210-RELATED"/>
    <property type="match status" value="1"/>
</dbReference>
<evidence type="ECO:0000259" key="4">
    <source>
        <dbReference type="Pfam" id="PF22969"/>
    </source>
</evidence>
<reference evidence="5" key="1">
    <citation type="submission" date="2021-12" db="EMBL/GenBank/DDBJ databases">
        <authorList>
            <person name="King R."/>
        </authorList>
    </citation>
    <scope>NUCLEOTIDE SEQUENCE</scope>
</reference>
<dbReference type="Proteomes" id="UP001154114">
    <property type="component" value="Chromosome 17"/>
</dbReference>
<feature type="signal peptide" evidence="2">
    <location>
        <begin position="1"/>
        <end position="22"/>
    </location>
</feature>
<dbReference type="OrthoDB" id="361283at2759"/>
<evidence type="ECO:0000256" key="1">
    <source>
        <dbReference type="SAM" id="MobiDB-lite"/>
    </source>
</evidence>
<dbReference type="GO" id="GO:0005643">
    <property type="term" value="C:nuclear pore"/>
    <property type="evidence" value="ECO:0007669"/>
    <property type="project" value="TreeGrafter"/>
</dbReference>